<keyword evidence="2" id="KW-1185">Reference proteome</keyword>
<sequence length="52" mass="6129">MTQIEQSNFDLKEEIRAYWSARSEDFDESPSHRIETVMGFRNGSPFYDKPQG</sequence>
<dbReference type="EMBL" id="LFTY01000001">
    <property type="protein sequence ID" value="KMW59945.1"/>
    <property type="molecule type" value="Genomic_DNA"/>
</dbReference>
<dbReference type="PATRIC" id="fig|1675527.3.peg.116"/>
<comment type="caution">
    <text evidence="1">The sequence shown here is derived from an EMBL/GenBank/DDBJ whole genome shotgun (WGS) entry which is preliminary data.</text>
</comment>
<dbReference type="STRING" id="1675527.AIOL_000094"/>
<dbReference type="Proteomes" id="UP000037178">
    <property type="component" value="Unassembled WGS sequence"/>
</dbReference>
<evidence type="ECO:0000313" key="1">
    <source>
        <dbReference type="EMBL" id="KMW59945.1"/>
    </source>
</evidence>
<reference evidence="1 2" key="1">
    <citation type="submission" date="2015-06" db="EMBL/GenBank/DDBJ databases">
        <title>Draft genome sequence of an Alphaproteobacteria species associated to the Mediterranean sponge Oscarella lobularis.</title>
        <authorList>
            <person name="Jourda C."/>
            <person name="Santini S."/>
            <person name="Claverie J.-M."/>
        </authorList>
    </citation>
    <scope>NUCLEOTIDE SEQUENCE [LARGE SCALE GENOMIC DNA]</scope>
    <source>
        <strain evidence="1">IGS</strain>
    </source>
</reference>
<organism evidence="1 2">
    <name type="scientific">Candidatus Rhodobacter oscarellae</name>
    <dbReference type="NCBI Taxonomy" id="1675527"/>
    <lineage>
        <taxon>Bacteria</taxon>
        <taxon>Pseudomonadati</taxon>
        <taxon>Pseudomonadota</taxon>
        <taxon>Alphaproteobacteria</taxon>
        <taxon>Rhodobacterales</taxon>
        <taxon>Rhodobacter group</taxon>
        <taxon>Rhodobacter</taxon>
    </lineage>
</organism>
<dbReference type="OrthoDB" id="21342at2"/>
<dbReference type="AlphaFoldDB" id="A0A0J9EAY4"/>
<proteinExistence type="predicted"/>
<evidence type="ECO:0000313" key="2">
    <source>
        <dbReference type="Proteomes" id="UP000037178"/>
    </source>
</evidence>
<name>A0A0J9EAY4_9RHOB</name>
<dbReference type="RefSeq" id="WP_160314372.1">
    <property type="nucleotide sequence ID" value="NZ_LFTY01000001.1"/>
</dbReference>
<protein>
    <submittedName>
        <fullName evidence="1">Uncharacterized protein</fullName>
    </submittedName>
</protein>
<accession>A0A0J9EAY4</accession>
<gene>
    <name evidence="1" type="ORF">AIOL_000094</name>
</gene>